<dbReference type="InterPro" id="IPR019533">
    <property type="entry name" value="Peptidase_S26"/>
</dbReference>
<feature type="domain" description="Peptidase S26" evidence="7">
    <location>
        <begin position="20"/>
        <end position="182"/>
    </location>
</feature>
<dbReference type="InterPro" id="IPR036286">
    <property type="entry name" value="LexA/Signal_pep-like_sf"/>
</dbReference>
<evidence type="ECO:0000256" key="1">
    <source>
        <dbReference type="ARBA" id="ARBA00004418"/>
    </source>
</evidence>
<accession>A0A109JI12</accession>
<protein>
    <submittedName>
        <fullName evidence="8">Conjugal transfer protein TraF</fullName>
    </submittedName>
</protein>
<reference evidence="8 9" key="1">
    <citation type="submission" date="2015-11" db="EMBL/GenBank/DDBJ databases">
        <title>Draft Genome Sequence of the Strain BR 10423 (Rhizobium sp.) isolated from nodules of Mimosa pudica.</title>
        <authorList>
            <person name="Barauna A.C."/>
            <person name="Zilli J.E."/>
            <person name="Simoes-Araujo J.L."/>
            <person name="Reis V.M."/>
            <person name="James E.K."/>
            <person name="Reis F.B.Jr."/>
            <person name="Rouws L.F."/>
            <person name="Passos S.R."/>
            <person name="Gois S.R."/>
        </authorList>
    </citation>
    <scope>NUCLEOTIDE SEQUENCE [LARGE SCALE GENOMIC DNA]</scope>
    <source>
        <strain evidence="8 9">BR10423</strain>
    </source>
</reference>
<dbReference type="OrthoDB" id="5360818at2"/>
<evidence type="ECO:0000256" key="4">
    <source>
        <dbReference type="ARBA" id="ARBA00022764"/>
    </source>
</evidence>
<comment type="caution">
    <text evidence="8">The sequence shown here is derived from an EMBL/GenBank/DDBJ whole genome shotgun (WGS) entry which is preliminary data.</text>
</comment>
<dbReference type="NCBIfam" id="TIGR02771">
    <property type="entry name" value="TraF_Ti"/>
    <property type="match status" value="1"/>
</dbReference>
<sequence length="188" mass="19754">MTLPVPTRVRAMAQRRQAAITLSVSAAAVVVVGLAGLFGGYRINLTPSEPLGVWRIVPLNRSPGVGDLVFICPPDTAATRVARARGYLRAGLCPGHFAPLIKSVVAVAGQQVEIAAEVTVDRRLVRASAVAEKDGEGRPLTRFAGGVVPRGEVFLHSSFAGSFDSRYFGPVPALGILGLARQVLTYAP</sequence>
<evidence type="ECO:0000313" key="9">
    <source>
        <dbReference type="Proteomes" id="UP000068164"/>
    </source>
</evidence>
<keyword evidence="5" id="KW-0184">Conjugation</keyword>
<evidence type="ECO:0000256" key="3">
    <source>
        <dbReference type="ARBA" id="ARBA00022729"/>
    </source>
</evidence>
<name>A0A109JI12_9HYPH</name>
<feature type="transmembrane region" description="Helical" evidence="6">
    <location>
        <begin position="20"/>
        <end position="41"/>
    </location>
</feature>
<dbReference type="GO" id="GO:0042597">
    <property type="term" value="C:periplasmic space"/>
    <property type="evidence" value="ECO:0007669"/>
    <property type="project" value="UniProtKB-SubCell"/>
</dbReference>
<evidence type="ECO:0000313" key="8">
    <source>
        <dbReference type="EMBL" id="KWV49109.1"/>
    </source>
</evidence>
<dbReference type="RefSeq" id="WP_028749348.1">
    <property type="nucleotide sequence ID" value="NZ_LNCD01000092.1"/>
</dbReference>
<dbReference type="Pfam" id="PF10502">
    <property type="entry name" value="Peptidase_S26"/>
    <property type="match status" value="1"/>
</dbReference>
<keyword evidence="6" id="KW-0472">Membrane</keyword>
<evidence type="ECO:0000259" key="7">
    <source>
        <dbReference type="Pfam" id="PF10502"/>
    </source>
</evidence>
<evidence type="ECO:0000256" key="6">
    <source>
        <dbReference type="SAM" id="Phobius"/>
    </source>
</evidence>
<keyword evidence="4" id="KW-0574">Periplasm</keyword>
<proteinExistence type="inferred from homology"/>
<dbReference type="Gene3D" id="2.10.109.10">
    <property type="entry name" value="Umud Fragment, subunit A"/>
    <property type="match status" value="1"/>
</dbReference>
<gene>
    <name evidence="8" type="ORF">AS026_11110</name>
</gene>
<comment type="similarity">
    <text evidence="2">Belongs to the peptidase S26C family.</text>
</comment>
<dbReference type="Proteomes" id="UP000068164">
    <property type="component" value="Unassembled WGS sequence"/>
</dbReference>
<dbReference type="GO" id="GO:0004252">
    <property type="term" value="F:serine-type endopeptidase activity"/>
    <property type="evidence" value="ECO:0007669"/>
    <property type="project" value="InterPro"/>
</dbReference>
<comment type="subcellular location">
    <subcellularLocation>
        <location evidence="1">Periplasm</location>
    </subcellularLocation>
</comment>
<dbReference type="GO" id="GO:0006465">
    <property type="term" value="P:signal peptide processing"/>
    <property type="evidence" value="ECO:0007669"/>
    <property type="project" value="InterPro"/>
</dbReference>
<keyword evidence="3" id="KW-0732">Signal</keyword>
<dbReference type="InterPro" id="IPR014139">
    <property type="entry name" value="Peptidase_S26C_TraF"/>
</dbReference>
<dbReference type="SUPFAM" id="SSF51306">
    <property type="entry name" value="LexA/Signal peptidase"/>
    <property type="match status" value="1"/>
</dbReference>
<dbReference type="AlphaFoldDB" id="A0A109JI12"/>
<dbReference type="NCBIfam" id="NF010412">
    <property type="entry name" value="PRK13838.1"/>
    <property type="match status" value="1"/>
</dbReference>
<dbReference type="EMBL" id="LNCD01000092">
    <property type="protein sequence ID" value="KWV49109.1"/>
    <property type="molecule type" value="Genomic_DNA"/>
</dbReference>
<keyword evidence="6" id="KW-1133">Transmembrane helix</keyword>
<keyword evidence="9" id="KW-1185">Reference proteome</keyword>
<keyword evidence="6" id="KW-0812">Transmembrane</keyword>
<evidence type="ECO:0000256" key="5">
    <source>
        <dbReference type="ARBA" id="ARBA00022971"/>
    </source>
</evidence>
<evidence type="ECO:0000256" key="2">
    <source>
        <dbReference type="ARBA" id="ARBA00005849"/>
    </source>
</evidence>
<organism evidence="8 9">
    <name type="scientific">Rhizobium altiplani</name>
    <dbReference type="NCBI Taxonomy" id="1864509"/>
    <lineage>
        <taxon>Bacteria</taxon>
        <taxon>Pseudomonadati</taxon>
        <taxon>Pseudomonadota</taxon>
        <taxon>Alphaproteobacteria</taxon>
        <taxon>Hyphomicrobiales</taxon>
        <taxon>Rhizobiaceae</taxon>
        <taxon>Rhizobium/Agrobacterium group</taxon>
        <taxon>Rhizobium</taxon>
    </lineage>
</organism>